<organism evidence="5 6">
    <name type="scientific">Thalassospira mesophila</name>
    <dbReference type="NCBI Taxonomy" id="1293891"/>
    <lineage>
        <taxon>Bacteria</taxon>
        <taxon>Pseudomonadati</taxon>
        <taxon>Pseudomonadota</taxon>
        <taxon>Alphaproteobacteria</taxon>
        <taxon>Rhodospirillales</taxon>
        <taxon>Thalassospiraceae</taxon>
        <taxon>Thalassospira</taxon>
    </lineage>
</organism>
<name>A0A1Y2KVA4_9PROT</name>
<evidence type="ECO:0000313" key="6">
    <source>
        <dbReference type="Proteomes" id="UP000193391"/>
    </source>
</evidence>
<evidence type="ECO:0000256" key="2">
    <source>
        <dbReference type="ARBA" id="ARBA00022803"/>
    </source>
</evidence>
<dbReference type="InterPro" id="IPR019734">
    <property type="entry name" value="TPR_rpt"/>
</dbReference>
<reference evidence="5 6" key="1">
    <citation type="submission" date="2014-03" db="EMBL/GenBank/DDBJ databases">
        <title>The draft genome sequence of Thalassospira mesophila JCM 18969.</title>
        <authorList>
            <person name="Lai Q."/>
            <person name="Shao Z."/>
        </authorList>
    </citation>
    <scope>NUCLEOTIDE SEQUENCE [LARGE SCALE GENOMIC DNA]</scope>
    <source>
        <strain evidence="5 6">JCM 18969</strain>
    </source>
</reference>
<dbReference type="PROSITE" id="PS50005">
    <property type="entry name" value="TPR"/>
    <property type="match status" value="1"/>
</dbReference>
<comment type="caution">
    <text evidence="5">The sequence shown here is derived from an EMBL/GenBank/DDBJ whole genome shotgun (WGS) entry which is preliminary data.</text>
</comment>
<feature type="repeat" description="TPR" evidence="3">
    <location>
        <begin position="62"/>
        <end position="95"/>
    </location>
</feature>
<dbReference type="EMBL" id="JFKA01000016">
    <property type="protein sequence ID" value="OSQ35670.1"/>
    <property type="molecule type" value="Genomic_DNA"/>
</dbReference>
<dbReference type="Proteomes" id="UP000193391">
    <property type="component" value="Unassembled WGS sequence"/>
</dbReference>
<gene>
    <name evidence="5" type="ORF">TMES_20480</name>
</gene>
<dbReference type="STRING" id="1293891.TMES_20480"/>
<evidence type="ECO:0000256" key="3">
    <source>
        <dbReference type="PROSITE-ProRule" id="PRU00339"/>
    </source>
</evidence>
<protein>
    <submittedName>
        <fullName evidence="5">Uncharacterized protein</fullName>
    </submittedName>
</protein>
<dbReference type="Gene3D" id="1.25.40.10">
    <property type="entry name" value="Tetratricopeptide repeat domain"/>
    <property type="match status" value="1"/>
</dbReference>
<accession>A0A1Y2KVA4</accession>
<sequence length="143" mass="15373">MTAIAGAICLYSNAGFAAGFFSSSNDDAATDLPAVVELIDAGKYSDAIDSLQKMKKADPENADVLNYLAYSQRKSGDLKAAESNYDKALKINPDHPGALEYQGELYIQTGRVELAKQNLAHLKDVCGTDCEQYEDLNKALAGM</sequence>
<keyword evidence="6" id="KW-1185">Reference proteome</keyword>
<dbReference type="SUPFAM" id="SSF48452">
    <property type="entry name" value="TPR-like"/>
    <property type="match status" value="1"/>
</dbReference>
<keyword evidence="4" id="KW-0732">Signal</keyword>
<feature type="chain" id="PRO_5011988303" evidence="4">
    <location>
        <begin position="18"/>
        <end position="143"/>
    </location>
</feature>
<keyword evidence="1" id="KW-0677">Repeat</keyword>
<evidence type="ECO:0000256" key="1">
    <source>
        <dbReference type="ARBA" id="ARBA00022737"/>
    </source>
</evidence>
<dbReference type="PANTHER" id="PTHR44943">
    <property type="entry name" value="CELLULOSE SYNTHASE OPERON PROTEIN C"/>
    <property type="match status" value="1"/>
</dbReference>
<dbReference type="InterPro" id="IPR011990">
    <property type="entry name" value="TPR-like_helical_dom_sf"/>
</dbReference>
<keyword evidence="2 3" id="KW-0802">TPR repeat</keyword>
<dbReference type="SMART" id="SM00028">
    <property type="entry name" value="TPR"/>
    <property type="match status" value="1"/>
</dbReference>
<dbReference type="AlphaFoldDB" id="A0A1Y2KVA4"/>
<feature type="signal peptide" evidence="4">
    <location>
        <begin position="1"/>
        <end position="17"/>
    </location>
</feature>
<evidence type="ECO:0000313" key="5">
    <source>
        <dbReference type="EMBL" id="OSQ35670.1"/>
    </source>
</evidence>
<proteinExistence type="predicted"/>
<dbReference type="Pfam" id="PF13432">
    <property type="entry name" value="TPR_16"/>
    <property type="match status" value="1"/>
</dbReference>
<evidence type="ECO:0000256" key="4">
    <source>
        <dbReference type="SAM" id="SignalP"/>
    </source>
</evidence>
<dbReference type="PANTHER" id="PTHR44943:SF8">
    <property type="entry name" value="TPR REPEAT-CONTAINING PROTEIN MJ0263"/>
    <property type="match status" value="1"/>
</dbReference>
<dbReference type="InterPro" id="IPR051685">
    <property type="entry name" value="Ycf3/AcsC/BcsC/TPR_MFPF"/>
</dbReference>